<accession>A0A9R0QI10</accession>
<dbReference type="AlphaFoldDB" id="A0A9R0QI10"/>
<dbReference type="Gramene" id="TRITD1Av1G215770.1">
    <property type="protein sequence ID" value="TRITD1Av1G215770.1"/>
    <property type="gene ID" value="TRITD1Av1G215770"/>
</dbReference>
<dbReference type="OMA" id="KQFDEPD"/>
<dbReference type="InterPro" id="IPR008906">
    <property type="entry name" value="HATC_C_dom"/>
</dbReference>
<proteinExistence type="predicted"/>
<gene>
    <name evidence="2" type="ORF">TRITD_1Av1G215770</name>
</gene>
<organism evidence="2 3">
    <name type="scientific">Triticum turgidum subsp. durum</name>
    <name type="common">Durum wheat</name>
    <name type="synonym">Triticum durum</name>
    <dbReference type="NCBI Taxonomy" id="4567"/>
    <lineage>
        <taxon>Eukaryota</taxon>
        <taxon>Viridiplantae</taxon>
        <taxon>Streptophyta</taxon>
        <taxon>Embryophyta</taxon>
        <taxon>Tracheophyta</taxon>
        <taxon>Spermatophyta</taxon>
        <taxon>Magnoliopsida</taxon>
        <taxon>Liliopsida</taxon>
        <taxon>Poales</taxon>
        <taxon>Poaceae</taxon>
        <taxon>BOP clade</taxon>
        <taxon>Pooideae</taxon>
        <taxon>Triticodae</taxon>
        <taxon>Triticeae</taxon>
        <taxon>Triticinae</taxon>
        <taxon>Triticum</taxon>
    </lineage>
</organism>
<keyword evidence="3" id="KW-1185">Reference proteome</keyword>
<reference evidence="2 3" key="1">
    <citation type="submission" date="2017-09" db="EMBL/GenBank/DDBJ databases">
        <authorList>
            <consortium name="International Durum Wheat Genome Sequencing Consortium (IDWGSC)"/>
            <person name="Milanesi L."/>
        </authorList>
    </citation>
    <scope>NUCLEOTIDE SEQUENCE [LARGE SCALE GENOMIC DNA]</scope>
    <source>
        <strain evidence="3">cv. Svevo</strain>
    </source>
</reference>
<sequence>MPCACHSLNLTLCDMANSCSKAISFFGIVQRIYILFSGSTKRWKVLLDHIPSLTVKGLSNTRWESRIKSVKAIRYQAPQLRLALSELSKICDDAKSKSDANNLFDALGSFEFLLGMVIWHDILFAINMVSKKLQSASMCVDSTLQQIEGVMQFFDKYRDEGFASCLTIAKGLAVDMGIEPSFPIKRNVTRKKQFDEPNNDEEVLKAEKAFEVNYFLVLVDIANVSLKTRFKELKVFKNIFGFLLSSKDMKLLNDVELRKCCAKFVETFSRNGSCDVELDDLFSELRLLQMTLPESGLPLHAMEIFEFVRDIDCFPNVLIAYRILFTIPMTVASAERSFSKLKLLKNYLRSTMSQERLNGLATLCIEKDKLDEINVDAIIDDFASRSVRRISKF</sequence>
<dbReference type="EMBL" id="LT934111">
    <property type="protein sequence ID" value="VAH10845.1"/>
    <property type="molecule type" value="Genomic_DNA"/>
</dbReference>
<dbReference type="InterPro" id="IPR012337">
    <property type="entry name" value="RNaseH-like_sf"/>
</dbReference>
<name>A0A9R0QI10_TRITD</name>
<dbReference type="GO" id="GO:0046983">
    <property type="term" value="F:protein dimerization activity"/>
    <property type="evidence" value="ECO:0007669"/>
    <property type="project" value="InterPro"/>
</dbReference>
<protein>
    <recommendedName>
        <fullName evidence="1">HAT C-terminal dimerisation domain-containing protein</fullName>
    </recommendedName>
</protein>
<dbReference type="Proteomes" id="UP000324705">
    <property type="component" value="Chromosome 1A"/>
</dbReference>
<dbReference type="PANTHER" id="PTHR45749">
    <property type="match status" value="1"/>
</dbReference>
<evidence type="ECO:0000259" key="1">
    <source>
        <dbReference type="Pfam" id="PF05699"/>
    </source>
</evidence>
<evidence type="ECO:0000313" key="2">
    <source>
        <dbReference type="EMBL" id="VAH10845.1"/>
    </source>
</evidence>
<dbReference type="SUPFAM" id="SSF53098">
    <property type="entry name" value="Ribonuclease H-like"/>
    <property type="match status" value="1"/>
</dbReference>
<evidence type="ECO:0000313" key="3">
    <source>
        <dbReference type="Proteomes" id="UP000324705"/>
    </source>
</evidence>
<dbReference type="Pfam" id="PF05699">
    <property type="entry name" value="Dimer_Tnp_hAT"/>
    <property type="match status" value="1"/>
</dbReference>
<feature type="domain" description="HAT C-terminal dimerisation" evidence="1">
    <location>
        <begin position="277"/>
        <end position="367"/>
    </location>
</feature>
<dbReference type="PANTHER" id="PTHR45749:SF24">
    <property type="entry name" value="TTF-TYPE DOMAIN-CONTAINING PROTEIN"/>
    <property type="match status" value="1"/>
</dbReference>